<name>A0ABW9XLD6_9BACL</name>
<sequence length="121" mass="13671">MPLVVTAGQTSVQKTTASISVENKVKDMKMISAVIGRMTLRLSFSFRSRDRPELSASMAMVDFIEETAIMVMPSIASTACRPEPFMLRSKFVVMLDLIGRPNENDLCTNRKEWTLWKQRAP</sequence>
<accession>A0ABW9XLD6</accession>
<reference evidence="1 2" key="1">
    <citation type="submission" date="2020-01" db="EMBL/GenBank/DDBJ databases">
        <title>Paenibacillus soybeanensis sp. nov. isolated from the nodules of soybean (Glycine max(L.) Merr).</title>
        <authorList>
            <person name="Wang H."/>
        </authorList>
    </citation>
    <scope>NUCLEOTIDE SEQUENCE [LARGE SCALE GENOMIC DNA]</scope>
    <source>
        <strain evidence="1 2">T1</strain>
    </source>
</reference>
<gene>
    <name evidence="1" type="ORF">GT019_05990</name>
</gene>
<protein>
    <submittedName>
        <fullName evidence="1">Uncharacterized protein</fullName>
    </submittedName>
</protein>
<proteinExistence type="predicted"/>
<dbReference type="Proteomes" id="UP000665561">
    <property type="component" value="Unassembled WGS sequence"/>
</dbReference>
<dbReference type="RefSeq" id="WP_161741846.1">
    <property type="nucleotide sequence ID" value="NZ_JAAAMV010000002.1"/>
</dbReference>
<evidence type="ECO:0000313" key="1">
    <source>
        <dbReference type="EMBL" id="NBD23416.1"/>
    </source>
</evidence>
<organism evidence="1 2">
    <name type="scientific">Paenibacillus glycinis</name>
    <dbReference type="NCBI Taxonomy" id="2697035"/>
    <lineage>
        <taxon>Bacteria</taxon>
        <taxon>Bacillati</taxon>
        <taxon>Bacillota</taxon>
        <taxon>Bacilli</taxon>
        <taxon>Bacillales</taxon>
        <taxon>Paenibacillaceae</taxon>
        <taxon>Paenibacillus</taxon>
    </lineage>
</organism>
<keyword evidence="2" id="KW-1185">Reference proteome</keyword>
<evidence type="ECO:0000313" key="2">
    <source>
        <dbReference type="Proteomes" id="UP000665561"/>
    </source>
</evidence>
<comment type="caution">
    <text evidence="1">The sequence shown here is derived from an EMBL/GenBank/DDBJ whole genome shotgun (WGS) entry which is preliminary data.</text>
</comment>
<dbReference type="EMBL" id="JAAAMV010000002">
    <property type="protein sequence ID" value="NBD23416.1"/>
    <property type="molecule type" value="Genomic_DNA"/>
</dbReference>